<name>A0A2Z3S0T9_9MICO</name>
<dbReference type="Pfam" id="PF09339">
    <property type="entry name" value="HTH_IclR"/>
    <property type="match status" value="1"/>
</dbReference>
<feature type="domain" description="IclR-ED" evidence="5">
    <location>
        <begin position="71"/>
        <end position="249"/>
    </location>
</feature>
<dbReference type="InterPro" id="IPR036388">
    <property type="entry name" value="WH-like_DNA-bd_sf"/>
</dbReference>
<dbReference type="KEGG" id="aum:AURMO_01274"/>
<dbReference type="AlphaFoldDB" id="A0A2Z3S0T9"/>
<dbReference type="GO" id="GO:0003700">
    <property type="term" value="F:DNA-binding transcription factor activity"/>
    <property type="evidence" value="ECO:0007669"/>
    <property type="project" value="TreeGrafter"/>
</dbReference>
<dbReference type="PANTHER" id="PTHR30136">
    <property type="entry name" value="HELIX-TURN-HELIX TRANSCRIPTIONAL REGULATOR, ICLR FAMILY"/>
    <property type="match status" value="1"/>
</dbReference>
<evidence type="ECO:0000259" key="5">
    <source>
        <dbReference type="PROSITE" id="PS51078"/>
    </source>
</evidence>
<dbReference type="PANTHER" id="PTHR30136:SF24">
    <property type="entry name" value="HTH-TYPE TRANSCRIPTIONAL REPRESSOR ALLR"/>
    <property type="match status" value="1"/>
</dbReference>
<feature type="domain" description="HTH iclR-type" evidence="4">
    <location>
        <begin position="9"/>
        <end position="70"/>
    </location>
</feature>
<evidence type="ECO:0000313" key="6">
    <source>
        <dbReference type="EMBL" id="AWR21866.1"/>
    </source>
</evidence>
<dbReference type="RefSeq" id="WP_110234114.1">
    <property type="nucleotide sequence ID" value="NZ_CP023994.1"/>
</dbReference>
<dbReference type="Gene3D" id="3.30.450.40">
    <property type="match status" value="1"/>
</dbReference>
<dbReference type="PROSITE" id="PS51078">
    <property type="entry name" value="ICLR_ED"/>
    <property type="match status" value="1"/>
</dbReference>
<protein>
    <submittedName>
        <fullName evidence="6">Pca regulon regulatory protein</fullName>
    </submittedName>
</protein>
<organism evidence="6 7">
    <name type="scientific">Aurantimicrobium photophilum</name>
    <dbReference type="NCBI Taxonomy" id="1987356"/>
    <lineage>
        <taxon>Bacteria</taxon>
        <taxon>Bacillati</taxon>
        <taxon>Actinomycetota</taxon>
        <taxon>Actinomycetes</taxon>
        <taxon>Micrococcales</taxon>
        <taxon>Microbacteriaceae</taxon>
        <taxon>Aurantimicrobium</taxon>
    </lineage>
</organism>
<keyword evidence="1" id="KW-0805">Transcription regulation</keyword>
<dbReference type="SUPFAM" id="SSF55781">
    <property type="entry name" value="GAF domain-like"/>
    <property type="match status" value="1"/>
</dbReference>
<dbReference type="InterPro" id="IPR050707">
    <property type="entry name" value="HTH_MetabolicPath_Reg"/>
</dbReference>
<dbReference type="Gene3D" id="1.10.10.10">
    <property type="entry name" value="Winged helix-like DNA-binding domain superfamily/Winged helix DNA-binding domain"/>
    <property type="match status" value="1"/>
</dbReference>
<evidence type="ECO:0000256" key="2">
    <source>
        <dbReference type="ARBA" id="ARBA00023125"/>
    </source>
</evidence>
<accession>A0A2Z3S0T9</accession>
<dbReference type="Proteomes" id="UP000246894">
    <property type="component" value="Chromosome"/>
</dbReference>
<dbReference type="InterPro" id="IPR029016">
    <property type="entry name" value="GAF-like_dom_sf"/>
</dbReference>
<keyword evidence="7" id="KW-1185">Reference proteome</keyword>
<dbReference type="Pfam" id="PF01614">
    <property type="entry name" value="IclR_C"/>
    <property type="match status" value="1"/>
</dbReference>
<keyword evidence="2" id="KW-0238">DNA-binding</keyword>
<dbReference type="GO" id="GO:0045892">
    <property type="term" value="P:negative regulation of DNA-templated transcription"/>
    <property type="evidence" value="ECO:0007669"/>
    <property type="project" value="TreeGrafter"/>
</dbReference>
<dbReference type="InterPro" id="IPR005471">
    <property type="entry name" value="Tscrpt_reg_IclR_N"/>
</dbReference>
<evidence type="ECO:0000256" key="1">
    <source>
        <dbReference type="ARBA" id="ARBA00023015"/>
    </source>
</evidence>
<dbReference type="GO" id="GO:0003677">
    <property type="term" value="F:DNA binding"/>
    <property type="evidence" value="ECO:0007669"/>
    <property type="project" value="UniProtKB-KW"/>
</dbReference>
<reference evidence="6 7" key="1">
    <citation type="submission" date="2017-10" db="EMBL/GenBank/DDBJ databases">
        <title>Genome of an Actinobacterium that displays light-enhanced growth.</title>
        <authorList>
            <person name="Maresca J.A."/>
            <person name="Hempel P."/>
            <person name="Shevchenko O."/>
            <person name="Miller K.J."/>
            <person name="Hahn M.W."/>
        </authorList>
    </citation>
    <scope>NUCLEOTIDE SEQUENCE [LARGE SCALE GENOMIC DNA]</scope>
    <source>
        <strain evidence="6 7">MWH-Mo1</strain>
    </source>
</reference>
<dbReference type="EMBL" id="CP023994">
    <property type="protein sequence ID" value="AWR21866.1"/>
    <property type="molecule type" value="Genomic_DNA"/>
</dbReference>
<evidence type="ECO:0000313" key="7">
    <source>
        <dbReference type="Proteomes" id="UP000246894"/>
    </source>
</evidence>
<dbReference type="SMART" id="SM00346">
    <property type="entry name" value="HTH_ICLR"/>
    <property type="match status" value="1"/>
</dbReference>
<dbReference type="SUPFAM" id="SSF46785">
    <property type="entry name" value="Winged helix' DNA-binding domain"/>
    <property type="match status" value="1"/>
</dbReference>
<sequence length="262" mass="28071">MTEKSVPTRTVTGRALAVLDTFDVKHRRQSLASISRRADLPLTTVHRLVHELEKQNALVRGSDGDYEIGSKIWRLGLLASVHSDLREVALPYMEDVYQLHNDAVQIAVLDGLRCLIVERIAGSRTLEVISKPGSRLALHATGVGKVLLAHGDQELQKAVLNSLDRYTDQTITDPGVLETQLKTIKVQGFAKTQEELAEGAVSIAVPLRGKGGNVIAALGIVAPSDGRDLGKLVPVMQVTGAALSKKLVEAGLGDAARLQASS</sequence>
<proteinExistence type="predicted"/>
<evidence type="ECO:0000256" key="3">
    <source>
        <dbReference type="ARBA" id="ARBA00023163"/>
    </source>
</evidence>
<dbReference type="InterPro" id="IPR014757">
    <property type="entry name" value="Tscrpt_reg_IclR_C"/>
</dbReference>
<gene>
    <name evidence="6" type="ORF">AURMO_01274</name>
</gene>
<keyword evidence="3" id="KW-0804">Transcription</keyword>
<dbReference type="PROSITE" id="PS51077">
    <property type="entry name" value="HTH_ICLR"/>
    <property type="match status" value="1"/>
</dbReference>
<dbReference type="InterPro" id="IPR036390">
    <property type="entry name" value="WH_DNA-bd_sf"/>
</dbReference>
<dbReference type="OrthoDB" id="4068713at2"/>
<evidence type="ECO:0000259" key="4">
    <source>
        <dbReference type="PROSITE" id="PS51077"/>
    </source>
</evidence>